<sequence length="36" mass="3834">MTEDATSIDGEISKLSCVRVAKKDGFFSIKATNTVA</sequence>
<evidence type="ECO:0000313" key="2">
    <source>
        <dbReference type="Proteomes" id="UP000188268"/>
    </source>
</evidence>
<gene>
    <name evidence="1" type="ORF">CCACVL1_15426</name>
</gene>
<dbReference type="AlphaFoldDB" id="A0A1R3I2F3"/>
<organism evidence="1 2">
    <name type="scientific">Corchorus capsularis</name>
    <name type="common">Jute</name>
    <dbReference type="NCBI Taxonomy" id="210143"/>
    <lineage>
        <taxon>Eukaryota</taxon>
        <taxon>Viridiplantae</taxon>
        <taxon>Streptophyta</taxon>
        <taxon>Embryophyta</taxon>
        <taxon>Tracheophyta</taxon>
        <taxon>Spermatophyta</taxon>
        <taxon>Magnoliopsida</taxon>
        <taxon>eudicotyledons</taxon>
        <taxon>Gunneridae</taxon>
        <taxon>Pentapetalae</taxon>
        <taxon>rosids</taxon>
        <taxon>malvids</taxon>
        <taxon>Malvales</taxon>
        <taxon>Malvaceae</taxon>
        <taxon>Grewioideae</taxon>
        <taxon>Apeibeae</taxon>
        <taxon>Corchorus</taxon>
    </lineage>
</organism>
<dbReference type="EMBL" id="AWWV01010849">
    <property type="protein sequence ID" value="OMO76764.1"/>
    <property type="molecule type" value="Genomic_DNA"/>
</dbReference>
<keyword evidence="2" id="KW-1185">Reference proteome</keyword>
<accession>A0A1R3I2F3</accession>
<evidence type="ECO:0000313" key="1">
    <source>
        <dbReference type="EMBL" id="OMO76764.1"/>
    </source>
</evidence>
<dbReference type="Gramene" id="OMO76764">
    <property type="protein sequence ID" value="OMO76764"/>
    <property type="gene ID" value="CCACVL1_15426"/>
</dbReference>
<dbReference type="Proteomes" id="UP000188268">
    <property type="component" value="Unassembled WGS sequence"/>
</dbReference>
<proteinExistence type="predicted"/>
<comment type="caution">
    <text evidence="1">The sequence shown here is derived from an EMBL/GenBank/DDBJ whole genome shotgun (WGS) entry which is preliminary data.</text>
</comment>
<protein>
    <submittedName>
        <fullName evidence="1">Uncharacterized protein</fullName>
    </submittedName>
</protein>
<name>A0A1R3I2F3_COCAP</name>
<reference evidence="1 2" key="1">
    <citation type="submission" date="2013-09" db="EMBL/GenBank/DDBJ databases">
        <title>Corchorus capsularis genome sequencing.</title>
        <authorList>
            <person name="Alam M."/>
            <person name="Haque M.S."/>
            <person name="Islam M.S."/>
            <person name="Emdad E.M."/>
            <person name="Islam M.M."/>
            <person name="Ahmed B."/>
            <person name="Halim A."/>
            <person name="Hossen Q.M.M."/>
            <person name="Hossain M.Z."/>
            <person name="Ahmed R."/>
            <person name="Khan M.M."/>
            <person name="Islam R."/>
            <person name="Rashid M.M."/>
            <person name="Khan S.A."/>
            <person name="Rahman M.S."/>
            <person name="Alam M."/>
        </authorList>
    </citation>
    <scope>NUCLEOTIDE SEQUENCE [LARGE SCALE GENOMIC DNA]</scope>
    <source>
        <strain evidence="2">cv. CVL-1</strain>
        <tissue evidence="1">Whole seedling</tissue>
    </source>
</reference>